<dbReference type="GO" id="GO:0005509">
    <property type="term" value="F:calcium ion binding"/>
    <property type="evidence" value="ECO:0007669"/>
    <property type="project" value="InterPro"/>
</dbReference>
<dbReference type="PROSITE" id="PS00018">
    <property type="entry name" value="EF_HAND_1"/>
    <property type="match status" value="1"/>
</dbReference>
<dbReference type="PANTHER" id="PTHR11639:SF134">
    <property type="entry name" value="PROTEIN S100-A1-RELATED"/>
    <property type="match status" value="1"/>
</dbReference>
<dbReference type="InterPro" id="IPR011992">
    <property type="entry name" value="EF-hand-dom_pair"/>
</dbReference>
<sequence length="149" mass="16499">HSYCIGTLQDITSLGEHAGPPSSPATCSSLAPATYMKRFSLHSRVFFSSSALSKGTDLEKAVATAALVYDNAADTNGKLSKSDAKNLLQTQFMHFMQGQETKPKYQEIISALDENKNDQLDFEDFMVQLLSLTLMSDLWKEIQNVKKTK</sequence>
<dbReference type="Proteomes" id="UP000694545">
    <property type="component" value="Unplaced"/>
</dbReference>
<dbReference type="OMA" id="MCGCRAS"/>
<dbReference type="Ensembl" id="ENSVKKT00000020876.1">
    <property type="protein sequence ID" value="ENSVKKP00000020371.1"/>
    <property type="gene ID" value="ENSVKKG00000013724.1"/>
</dbReference>
<dbReference type="PROSITE" id="PS50222">
    <property type="entry name" value="EF_HAND_2"/>
    <property type="match status" value="1"/>
</dbReference>
<comment type="similarity">
    <text evidence="1">Belongs to the S-100 family.</text>
</comment>
<evidence type="ECO:0000256" key="2">
    <source>
        <dbReference type="ARBA" id="ARBA00022723"/>
    </source>
</evidence>
<dbReference type="InterPro" id="IPR002048">
    <property type="entry name" value="EF_hand_dom"/>
</dbReference>
<name>A0A8D2LEH0_VARKO</name>
<reference evidence="5" key="2">
    <citation type="submission" date="2025-09" db="UniProtKB">
        <authorList>
            <consortium name="Ensembl"/>
        </authorList>
    </citation>
    <scope>IDENTIFICATION</scope>
</reference>
<dbReference type="SMART" id="SM01394">
    <property type="entry name" value="S_100"/>
    <property type="match status" value="1"/>
</dbReference>
<organism evidence="5 6">
    <name type="scientific">Varanus komodoensis</name>
    <name type="common">Komodo dragon</name>
    <dbReference type="NCBI Taxonomy" id="61221"/>
    <lineage>
        <taxon>Eukaryota</taxon>
        <taxon>Metazoa</taxon>
        <taxon>Chordata</taxon>
        <taxon>Craniata</taxon>
        <taxon>Vertebrata</taxon>
        <taxon>Euteleostomi</taxon>
        <taxon>Lepidosauria</taxon>
        <taxon>Squamata</taxon>
        <taxon>Bifurcata</taxon>
        <taxon>Unidentata</taxon>
        <taxon>Episquamata</taxon>
        <taxon>Toxicofera</taxon>
        <taxon>Anguimorpha</taxon>
        <taxon>Paleoanguimorpha</taxon>
        <taxon>Varanoidea</taxon>
        <taxon>Varanidae</taxon>
        <taxon>Varanus</taxon>
    </lineage>
</organism>
<protein>
    <submittedName>
        <fullName evidence="5">Sentan, cilia apical structure protein</fullName>
    </submittedName>
</protein>
<dbReference type="InterPro" id="IPR034325">
    <property type="entry name" value="S-100_dom"/>
</dbReference>
<evidence type="ECO:0000256" key="1">
    <source>
        <dbReference type="ARBA" id="ARBA00007323"/>
    </source>
</evidence>
<evidence type="ECO:0000259" key="4">
    <source>
        <dbReference type="PROSITE" id="PS50222"/>
    </source>
</evidence>
<dbReference type="Gene3D" id="1.10.238.10">
    <property type="entry name" value="EF-hand"/>
    <property type="match status" value="1"/>
</dbReference>
<dbReference type="InterPro" id="IPR013787">
    <property type="entry name" value="S100_Ca-bd_sub"/>
</dbReference>
<evidence type="ECO:0000313" key="6">
    <source>
        <dbReference type="Proteomes" id="UP000694545"/>
    </source>
</evidence>
<dbReference type="SUPFAM" id="SSF47473">
    <property type="entry name" value="EF-hand"/>
    <property type="match status" value="1"/>
</dbReference>
<dbReference type="PANTHER" id="PTHR11639">
    <property type="entry name" value="S100 CALCIUM-BINDING PROTEIN"/>
    <property type="match status" value="1"/>
</dbReference>
<dbReference type="AlphaFoldDB" id="A0A8D2LEH0"/>
<dbReference type="CDD" id="cd00213">
    <property type="entry name" value="S-100"/>
    <property type="match status" value="1"/>
</dbReference>
<evidence type="ECO:0000256" key="3">
    <source>
        <dbReference type="ARBA" id="ARBA00022837"/>
    </source>
</evidence>
<reference evidence="5" key="1">
    <citation type="submission" date="2025-08" db="UniProtKB">
        <authorList>
            <consortium name="Ensembl"/>
        </authorList>
    </citation>
    <scope>IDENTIFICATION</scope>
</reference>
<keyword evidence="2" id="KW-0479">Metal-binding</keyword>
<dbReference type="GO" id="GO:0048306">
    <property type="term" value="F:calcium-dependent protein binding"/>
    <property type="evidence" value="ECO:0007669"/>
    <property type="project" value="TreeGrafter"/>
</dbReference>
<accession>A0A8D2LEH0</accession>
<keyword evidence="6" id="KW-1185">Reference proteome</keyword>
<keyword evidence="3" id="KW-0106">Calcium</keyword>
<proteinExistence type="inferred from homology"/>
<dbReference type="InterPro" id="IPR018247">
    <property type="entry name" value="EF_Hand_1_Ca_BS"/>
</dbReference>
<dbReference type="GO" id="GO:0046914">
    <property type="term" value="F:transition metal ion binding"/>
    <property type="evidence" value="ECO:0007669"/>
    <property type="project" value="InterPro"/>
</dbReference>
<feature type="domain" description="EF-hand" evidence="4">
    <location>
        <begin position="100"/>
        <end position="135"/>
    </location>
</feature>
<evidence type="ECO:0000313" key="5">
    <source>
        <dbReference type="Ensembl" id="ENSVKKP00000020371.1"/>
    </source>
</evidence>